<evidence type="ECO:0000313" key="4">
    <source>
        <dbReference type="EMBL" id="SIQ12180.1"/>
    </source>
</evidence>
<organism evidence="4 5">
    <name type="scientific">Aquipseudomonas alcaligenes</name>
    <name type="common">Pseudomonas alcaligenes</name>
    <dbReference type="NCBI Taxonomy" id="43263"/>
    <lineage>
        <taxon>Bacteria</taxon>
        <taxon>Pseudomonadati</taxon>
        <taxon>Pseudomonadota</taxon>
        <taxon>Gammaproteobacteria</taxon>
        <taxon>Pseudomonadales</taxon>
        <taxon>Pseudomonadaceae</taxon>
        <taxon>Aquipseudomonas</taxon>
    </lineage>
</organism>
<dbReference type="InterPro" id="IPR000182">
    <property type="entry name" value="GNAT_dom"/>
</dbReference>
<feature type="coiled-coil region" evidence="1">
    <location>
        <begin position="224"/>
        <end position="251"/>
    </location>
</feature>
<dbReference type="GO" id="GO:0005840">
    <property type="term" value="C:ribosome"/>
    <property type="evidence" value="ECO:0007669"/>
    <property type="project" value="UniProtKB-KW"/>
</dbReference>
<proteinExistence type="predicted"/>
<keyword evidence="4" id="KW-0689">Ribosomal protein</keyword>
<evidence type="ECO:0000256" key="1">
    <source>
        <dbReference type="SAM" id="Coils"/>
    </source>
</evidence>
<evidence type="ECO:0000256" key="2">
    <source>
        <dbReference type="SAM" id="MobiDB-lite"/>
    </source>
</evidence>
<feature type="region of interest" description="Disordered" evidence="2">
    <location>
        <begin position="1"/>
        <end position="29"/>
    </location>
</feature>
<dbReference type="GO" id="GO:0016747">
    <property type="term" value="F:acyltransferase activity, transferring groups other than amino-acyl groups"/>
    <property type="evidence" value="ECO:0007669"/>
    <property type="project" value="InterPro"/>
</dbReference>
<dbReference type="EMBL" id="FTMP01000002">
    <property type="protein sequence ID" value="SIQ12180.1"/>
    <property type="molecule type" value="Genomic_DNA"/>
</dbReference>
<reference evidence="4 5" key="1">
    <citation type="submission" date="2017-01" db="EMBL/GenBank/DDBJ databases">
        <authorList>
            <person name="Mah S.A."/>
            <person name="Swanson W.J."/>
            <person name="Moy G.W."/>
            <person name="Vacquier V.D."/>
        </authorList>
    </citation>
    <scope>NUCLEOTIDE SEQUENCE [LARGE SCALE GENOMIC DNA]</scope>
    <source>
        <strain evidence="4 5">RU36E</strain>
    </source>
</reference>
<dbReference type="PROSITE" id="PS51186">
    <property type="entry name" value="GNAT"/>
    <property type="match status" value="1"/>
</dbReference>
<dbReference type="InterPro" id="IPR016181">
    <property type="entry name" value="Acyl_CoA_acyltransferase"/>
</dbReference>
<protein>
    <submittedName>
        <fullName evidence="4">Ribosomal protein S18 acetylase RimI</fullName>
    </submittedName>
</protein>
<gene>
    <name evidence="4" type="ORF">SAMN05878282_102255</name>
</gene>
<evidence type="ECO:0000313" key="5">
    <source>
        <dbReference type="Proteomes" id="UP000185841"/>
    </source>
</evidence>
<feature type="domain" description="N-acetyltransferase" evidence="3">
    <location>
        <begin position="60"/>
        <end position="207"/>
    </location>
</feature>
<evidence type="ECO:0000259" key="3">
    <source>
        <dbReference type="PROSITE" id="PS51186"/>
    </source>
</evidence>
<dbReference type="Proteomes" id="UP000185841">
    <property type="component" value="Unassembled WGS sequence"/>
</dbReference>
<dbReference type="AlphaFoldDB" id="A0A1N6Q6I3"/>
<dbReference type="SUPFAM" id="SSF55729">
    <property type="entry name" value="Acyl-CoA N-acyltransferases (Nat)"/>
    <property type="match status" value="1"/>
</dbReference>
<name>A0A1N6Q6I3_AQUAC</name>
<sequence>MIAQPDDGMSRGAVAADGRYNGATPMPGSRPSMFTLTHLTTPPPESLKSQVLQMVVDYFSDLSPAPLTPSNPLYQLYQYVIGYEVHLYLQAMGSEPASSARLVLALDDEDPSRVLGFALYLPSPDDPEACTLVYSAVQASHRRQGIARAMLQQMQLLHPHAALACVADRVPTFEAMGFNVLGARGPQVLMNTRRKASDGWVAVQDLAPIFQSKEVRQIHSYLVKQHGERAMRDAEKQRDRLLDQLTRQAKVLTESRLAWH</sequence>
<dbReference type="Pfam" id="PF00583">
    <property type="entry name" value="Acetyltransf_1"/>
    <property type="match status" value="1"/>
</dbReference>
<accession>A0A1N6Q6I3</accession>
<dbReference type="CDD" id="cd04301">
    <property type="entry name" value="NAT_SF"/>
    <property type="match status" value="1"/>
</dbReference>
<dbReference type="Gene3D" id="3.40.630.30">
    <property type="match status" value="1"/>
</dbReference>
<keyword evidence="4" id="KW-0687">Ribonucleoprotein</keyword>
<keyword evidence="1" id="KW-0175">Coiled coil</keyword>